<dbReference type="Proteomes" id="UP000048984">
    <property type="component" value="Unassembled WGS sequence"/>
</dbReference>
<accession>A0A0P6VNH2</accession>
<dbReference type="InterPro" id="IPR006311">
    <property type="entry name" value="TAT_signal"/>
</dbReference>
<dbReference type="InterPro" id="IPR019546">
    <property type="entry name" value="TAT_signal_bac_arc"/>
</dbReference>
<dbReference type="SUPFAM" id="SSF56300">
    <property type="entry name" value="Metallo-dependent phosphatases"/>
    <property type="match status" value="1"/>
</dbReference>
<dbReference type="GO" id="GO:0016020">
    <property type="term" value="C:membrane"/>
    <property type="evidence" value="ECO:0007669"/>
    <property type="project" value="GOC"/>
</dbReference>
<dbReference type="STRING" id="665126.ABB55_06010"/>
<dbReference type="PROSITE" id="PS51318">
    <property type="entry name" value="TAT"/>
    <property type="match status" value="1"/>
</dbReference>
<dbReference type="GO" id="GO:0009245">
    <property type="term" value="P:lipid A biosynthetic process"/>
    <property type="evidence" value="ECO:0007669"/>
    <property type="project" value="TreeGrafter"/>
</dbReference>
<dbReference type="Gene3D" id="3.60.21.10">
    <property type="match status" value="1"/>
</dbReference>
<evidence type="ECO:0000256" key="2">
    <source>
        <dbReference type="ARBA" id="ARBA00022801"/>
    </source>
</evidence>
<evidence type="ECO:0000259" key="3">
    <source>
        <dbReference type="Pfam" id="PF00149"/>
    </source>
</evidence>
<evidence type="ECO:0000313" key="5">
    <source>
        <dbReference type="Proteomes" id="UP000048984"/>
    </source>
</evidence>
<dbReference type="PANTHER" id="PTHR31302:SF31">
    <property type="entry name" value="PHOSPHODIESTERASE YAEI"/>
    <property type="match status" value="1"/>
</dbReference>
<organism evidence="4 5">
    <name type="scientific">Prosthecodimorpha hirschii</name>
    <dbReference type="NCBI Taxonomy" id="665126"/>
    <lineage>
        <taxon>Bacteria</taxon>
        <taxon>Pseudomonadati</taxon>
        <taxon>Pseudomonadota</taxon>
        <taxon>Alphaproteobacteria</taxon>
        <taxon>Hyphomicrobiales</taxon>
        <taxon>Ancalomicrobiaceae</taxon>
        <taxon>Prosthecodimorpha</taxon>
    </lineage>
</organism>
<dbReference type="EMBL" id="LJYW01000001">
    <property type="protein sequence ID" value="KPL51839.1"/>
    <property type="molecule type" value="Genomic_DNA"/>
</dbReference>
<dbReference type="Pfam" id="PF00149">
    <property type="entry name" value="Metallophos"/>
    <property type="match status" value="1"/>
</dbReference>
<dbReference type="InterPro" id="IPR029052">
    <property type="entry name" value="Metallo-depent_PP-like"/>
</dbReference>
<evidence type="ECO:0000256" key="1">
    <source>
        <dbReference type="ARBA" id="ARBA00022723"/>
    </source>
</evidence>
<keyword evidence="2" id="KW-0378">Hydrolase</keyword>
<protein>
    <recommendedName>
        <fullName evidence="3">Calcineurin-like phosphoesterase domain-containing protein</fullName>
    </recommendedName>
</protein>
<dbReference type="NCBIfam" id="TIGR01409">
    <property type="entry name" value="TAT_signal_seq"/>
    <property type="match status" value="1"/>
</dbReference>
<feature type="domain" description="Calcineurin-like phosphoesterase" evidence="3">
    <location>
        <begin position="53"/>
        <end position="229"/>
    </location>
</feature>
<keyword evidence="5" id="KW-1185">Reference proteome</keyword>
<keyword evidence="1" id="KW-0479">Metal-binding</keyword>
<dbReference type="RefSeq" id="WP_054358002.1">
    <property type="nucleotide sequence ID" value="NZ_LJYW01000001.1"/>
</dbReference>
<sequence length="302" mass="32606">MLTRRTFLKTAAAGGMAFVGLGGYAFGLEPQVLLNVTRYDLALPRWRGSKPLTVALVADIHAVDPWMSTRRIAQIVEATNRLKPDLVLLLGDYVGTMRFSHGPLLPSVWAPILGDLAAPLGTYAILGNHDWWWSGGPAPIRTALERSRIPVLVNDAVRIERDGHRFWLSGTDSMVALHGPRGFIGKDDLRRALARVTDDAPVIHMAHEPDLFVSVPERVALTVSGHTHGGQVRVPFVGAVVVPSAYGRRFAYGHIVEGGRHLVVSGGLGCSGLPVRFMAPPEIVLLTIHSDGITPQTPVLGS</sequence>
<dbReference type="OrthoDB" id="9780884at2"/>
<gene>
    <name evidence="4" type="ORF">ABB55_06010</name>
</gene>
<dbReference type="InterPro" id="IPR004843">
    <property type="entry name" value="Calcineurin-like_PHP"/>
</dbReference>
<dbReference type="CDD" id="cd07385">
    <property type="entry name" value="MPP_YkuE_C"/>
    <property type="match status" value="1"/>
</dbReference>
<dbReference type="PANTHER" id="PTHR31302">
    <property type="entry name" value="TRANSMEMBRANE PROTEIN WITH METALLOPHOSPHOESTERASE DOMAIN-RELATED"/>
    <property type="match status" value="1"/>
</dbReference>
<proteinExistence type="predicted"/>
<reference evidence="4 5" key="1">
    <citation type="submission" date="2015-09" db="EMBL/GenBank/DDBJ databases">
        <authorList>
            <person name="Jackson K.R."/>
            <person name="Lunt B.L."/>
            <person name="Fisher J.N.B."/>
            <person name="Gardner A.V."/>
            <person name="Bailey M.E."/>
            <person name="Deus L.M."/>
            <person name="Earl A.S."/>
            <person name="Gibby P.D."/>
            <person name="Hartmann K.A."/>
            <person name="Liu J.E."/>
            <person name="Manci A.M."/>
            <person name="Nielsen D.A."/>
            <person name="Solomon M.B."/>
            <person name="Breakwell D.P."/>
            <person name="Burnett S.H."/>
            <person name="Grose J.H."/>
        </authorList>
    </citation>
    <scope>NUCLEOTIDE SEQUENCE [LARGE SCALE GENOMIC DNA]</scope>
    <source>
        <strain evidence="4 5">16</strain>
    </source>
</reference>
<dbReference type="InterPro" id="IPR051158">
    <property type="entry name" value="Metallophosphoesterase_sf"/>
</dbReference>
<dbReference type="AlphaFoldDB" id="A0A0P6VNH2"/>
<evidence type="ECO:0000313" key="4">
    <source>
        <dbReference type="EMBL" id="KPL51839.1"/>
    </source>
</evidence>
<reference evidence="4 5" key="2">
    <citation type="submission" date="2015-10" db="EMBL/GenBank/DDBJ databases">
        <title>Draft Genome Sequence of Prosthecomicrobium hirschii ATCC 27832.</title>
        <authorList>
            <person name="Daniel J."/>
            <person name="Givan S.A."/>
            <person name="Brun Y.V."/>
            <person name="Brown P.J."/>
        </authorList>
    </citation>
    <scope>NUCLEOTIDE SEQUENCE [LARGE SCALE GENOMIC DNA]</scope>
    <source>
        <strain evidence="4 5">16</strain>
    </source>
</reference>
<comment type="caution">
    <text evidence="4">The sequence shown here is derived from an EMBL/GenBank/DDBJ whole genome shotgun (WGS) entry which is preliminary data.</text>
</comment>
<name>A0A0P6VNH2_9HYPH</name>
<dbReference type="GO" id="GO:0046872">
    <property type="term" value="F:metal ion binding"/>
    <property type="evidence" value="ECO:0007669"/>
    <property type="project" value="UniProtKB-KW"/>
</dbReference>
<dbReference type="GO" id="GO:0008758">
    <property type="term" value="F:UDP-2,3-diacylglucosamine hydrolase activity"/>
    <property type="evidence" value="ECO:0007669"/>
    <property type="project" value="TreeGrafter"/>
</dbReference>